<sequence length="103" mass="12225">MIVEKLGELLKENSRDFLMVRDEFLSFLANIERKEYQTDLVFYFETFNGDDQFTYDRIRRGTIYISHATLSIIGGIHPSRILTFIRNVLYGKSNDGFLQRFQM</sequence>
<proteinExistence type="predicted"/>
<organism evidence="1 2">
    <name type="scientific">Bartonella pachyuromydis</name>
    <dbReference type="NCBI Taxonomy" id="931097"/>
    <lineage>
        <taxon>Bacteria</taxon>
        <taxon>Pseudomonadati</taxon>
        <taxon>Pseudomonadota</taxon>
        <taxon>Alphaproteobacteria</taxon>
        <taxon>Hyphomicrobiales</taxon>
        <taxon>Bartonellaceae</taxon>
        <taxon>Bartonella</taxon>
    </lineage>
</organism>
<dbReference type="InterPro" id="IPR025048">
    <property type="entry name" value="DUF3987"/>
</dbReference>
<gene>
    <name evidence="1" type="ORF">GCM10023262_06120</name>
</gene>
<evidence type="ECO:0008006" key="3">
    <source>
        <dbReference type="Google" id="ProtNLM"/>
    </source>
</evidence>
<protein>
    <recommendedName>
        <fullName evidence="3">Phage related protein</fullName>
    </recommendedName>
</protein>
<dbReference type="Pfam" id="PF13148">
    <property type="entry name" value="DUF3987"/>
    <property type="match status" value="1"/>
</dbReference>
<evidence type="ECO:0000313" key="1">
    <source>
        <dbReference type="EMBL" id="GAA4661142.1"/>
    </source>
</evidence>
<dbReference type="EMBL" id="BAABJA010000003">
    <property type="protein sequence ID" value="GAA4661142.1"/>
    <property type="molecule type" value="Genomic_DNA"/>
</dbReference>
<comment type="caution">
    <text evidence="1">The sequence shown here is derived from an EMBL/GenBank/DDBJ whole genome shotgun (WGS) entry which is preliminary data.</text>
</comment>
<accession>A0ABP8VEL4</accession>
<dbReference type="RefSeq" id="WP_345118649.1">
    <property type="nucleotide sequence ID" value="NZ_BAABJA010000003.1"/>
</dbReference>
<reference evidence="2" key="1">
    <citation type="journal article" date="2019" name="Int. J. Syst. Evol. Microbiol.">
        <title>The Global Catalogue of Microorganisms (GCM) 10K type strain sequencing project: providing services to taxonomists for standard genome sequencing and annotation.</title>
        <authorList>
            <consortium name="The Broad Institute Genomics Platform"/>
            <consortium name="The Broad Institute Genome Sequencing Center for Infectious Disease"/>
            <person name="Wu L."/>
            <person name="Ma J."/>
        </authorList>
    </citation>
    <scope>NUCLEOTIDE SEQUENCE [LARGE SCALE GENOMIC DNA]</scope>
    <source>
        <strain evidence="2">JCM 17714</strain>
    </source>
</reference>
<dbReference type="Proteomes" id="UP001501699">
    <property type="component" value="Unassembled WGS sequence"/>
</dbReference>
<keyword evidence="2" id="KW-1185">Reference proteome</keyword>
<evidence type="ECO:0000313" key="2">
    <source>
        <dbReference type="Proteomes" id="UP001501699"/>
    </source>
</evidence>
<name>A0ABP8VEL4_9HYPH</name>